<evidence type="ECO:0000313" key="3">
    <source>
        <dbReference type="Proteomes" id="UP000054823"/>
    </source>
</evidence>
<evidence type="ECO:0000259" key="1">
    <source>
        <dbReference type="Pfam" id="PF01575"/>
    </source>
</evidence>
<organism evidence="2 3">
    <name type="scientific">Shimia marina</name>
    <dbReference type="NCBI Taxonomy" id="321267"/>
    <lineage>
        <taxon>Bacteria</taxon>
        <taxon>Pseudomonadati</taxon>
        <taxon>Pseudomonadota</taxon>
        <taxon>Alphaproteobacteria</taxon>
        <taxon>Rhodobacterales</taxon>
        <taxon>Roseobacteraceae</taxon>
    </lineage>
</organism>
<sequence length="264" mass="28606">MRMAERHEEVALNISAGIDRANLQALVALGRALLQLPSDPPVPTSAMALLLGAPALASVLSRCDTPKGLCVLHESQRFLDCHPSTSSECMIISLRVDKGSDAAHYYVSLPETYGMMETRLRFAQNEDVRSAKAPHFHERFCSEDALRLQTLPLSAERLGGYVALSGDANPIHVDPAAARLAGFEDVIAPGMMLCILAEMACCTVLQLGRLREVRARFLSPAVAGHPVTFIFEPTLDGVHAKTRVFVIGPREELHAVVDLFAAQA</sequence>
<dbReference type="Proteomes" id="UP000054823">
    <property type="component" value="Unassembled WGS sequence"/>
</dbReference>
<dbReference type="InterPro" id="IPR029069">
    <property type="entry name" value="HotDog_dom_sf"/>
</dbReference>
<dbReference type="CDD" id="cd03441">
    <property type="entry name" value="R_hydratase_like"/>
    <property type="match status" value="1"/>
</dbReference>
<evidence type="ECO:0000313" key="2">
    <source>
        <dbReference type="EMBL" id="CUH52199.1"/>
    </source>
</evidence>
<gene>
    <name evidence="2" type="ORF">SHM7688_01641</name>
</gene>
<reference evidence="2 3" key="1">
    <citation type="submission" date="2015-09" db="EMBL/GenBank/DDBJ databases">
        <authorList>
            <consortium name="Swine Surveillance"/>
        </authorList>
    </citation>
    <scope>NUCLEOTIDE SEQUENCE [LARGE SCALE GENOMIC DNA]</scope>
    <source>
        <strain evidence="2 3">CECT 7688</strain>
    </source>
</reference>
<dbReference type="STRING" id="321267.SHM7688_01641"/>
<dbReference type="AlphaFoldDB" id="A0A0P1F9L0"/>
<dbReference type="InterPro" id="IPR002539">
    <property type="entry name" value="MaoC-like_dom"/>
</dbReference>
<protein>
    <submittedName>
        <fullName evidence="2">(3R)-hydroxyacyl-ACP dehydratase subunit HadB</fullName>
    </submittedName>
</protein>
<dbReference type="Gene3D" id="3.10.129.10">
    <property type="entry name" value="Hotdog Thioesterase"/>
    <property type="match status" value="1"/>
</dbReference>
<feature type="domain" description="MaoC-like" evidence="1">
    <location>
        <begin position="149"/>
        <end position="233"/>
    </location>
</feature>
<accession>A0A0P1F9L0</accession>
<proteinExistence type="predicted"/>
<dbReference type="SUPFAM" id="SSF54637">
    <property type="entry name" value="Thioesterase/thiol ester dehydrase-isomerase"/>
    <property type="match status" value="1"/>
</dbReference>
<dbReference type="EMBL" id="CYPW01000016">
    <property type="protein sequence ID" value="CUH52199.1"/>
    <property type="molecule type" value="Genomic_DNA"/>
</dbReference>
<dbReference type="Pfam" id="PF01575">
    <property type="entry name" value="MaoC_dehydratas"/>
    <property type="match status" value="1"/>
</dbReference>
<name>A0A0P1F9L0_9RHOB</name>
<keyword evidence="3" id="KW-1185">Reference proteome</keyword>